<evidence type="ECO:0000313" key="2">
    <source>
        <dbReference type="EMBL" id="RRT35288.1"/>
    </source>
</evidence>
<accession>A0A426X749</accession>
<dbReference type="AlphaFoldDB" id="A0A426X749"/>
<dbReference type="Proteomes" id="UP000287651">
    <property type="component" value="Unassembled WGS sequence"/>
</dbReference>
<name>A0A426X749_ENSVE</name>
<organism evidence="2 3">
    <name type="scientific">Ensete ventricosum</name>
    <name type="common">Abyssinian banana</name>
    <name type="synonym">Musa ensete</name>
    <dbReference type="NCBI Taxonomy" id="4639"/>
    <lineage>
        <taxon>Eukaryota</taxon>
        <taxon>Viridiplantae</taxon>
        <taxon>Streptophyta</taxon>
        <taxon>Embryophyta</taxon>
        <taxon>Tracheophyta</taxon>
        <taxon>Spermatophyta</taxon>
        <taxon>Magnoliopsida</taxon>
        <taxon>Liliopsida</taxon>
        <taxon>Zingiberales</taxon>
        <taxon>Musaceae</taxon>
        <taxon>Ensete</taxon>
    </lineage>
</organism>
<gene>
    <name evidence="2" type="ORF">B296_00055604</name>
</gene>
<dbReference type="EMBL" id="AMZH03025253">
    <property type="protein sequence ID" value="RRT35288.1"/>
    <property type="molecule type" value="Genomic_DNA"/>
</dbReference>
<feature type="region of interest" description="Disordered" evidence="1">
    <location>
        <begin position="42"/>
        <end position="67"/>
    </location>
</feature>
<comment type="caution">
    <text evidence="2">The sequence shown here is derived from an EMBL/GenBank/DDBJ whole genome shotgun (WGS) entry which is preliminary data.</text>
</comment>
<evidence type="ECO:0000313" key="3">
    <source>
        <dbReference type="Proteomes" id="UP000287651"/>
    </source>
</evidence>
<protein>
    <submittedName>
        <fullName evidence="2">Uncharacterized protein</fullName>
    </submittedName>
</protein>
<evidence type="ECO:0000256" key="1">
    <source>
        <dbReference type="SAM" id="MobiDB-lite"/>
    </source>
</evidence>
<sequence length="67" mass="7364">MELQPDDGPRSSLSIKPGFGRCSGISSKFARRFTEEIRKLTGNTSGDYRKKTKRLSKNVGGCQIGKS</sequence>
<proteinExistence type="predicted"/>
<reference evidence="2 3" key="1">
    <citation type="journal article" date="2014" name="Agronomy (Basel)">
        <title>A Draft Genome Sequence for Ensete ventricosum, the Drought-Tolerant Tree Against Hunger.</title>
        <authorList>
            <person name="Harrison J."/>
            <person name="Moore K.A."/>
            <person name="Paszkiewicz K."/>
            <person name="Jones T."/>
            <person name="Grant M."/>
            <person name="Ambacheew D."/>
            <person name="Muzemil S."/>
            <person name="Studholme D.J."/>
        </authorList>
    </citation>
    <scope>NUCLEOTIDE SEQUENCE [LARGE SCALE GENOMIC DNA]</scope>
</reference>